<accession>A0ABR8EDY6</accession>
<gene>
    <name evidence="1" type="ORF">H6G72_13520</name>
</gene>
<evidence type="ECO:0000313" key="2">
    <source>
        <dbReference type="Proteomes" id="UP000641954"/>
    </source>
</evidence>
<dbReference type="EMBL" id="JACJSK010000017">
    <property type="protein sequence ID" value="MBD2544836.1"/>
    <property type="molecule type" value="Genomic_DNA"/>
</dbReference>
<dbReference type="GO" id="GO:0008168">
    <property type="term" value="F:methyltransferase activity"/>
    <property type="evidence" value="ECO:0007669"/>
    <property type="project" value="UniProtKB-KW"/>
</dbReference>
<feature type="non-terminal residue" evidence="1">
    <location>
        <position position="1"/>
    </location>
</feature>
<dbReference type="Proteomes" id="UP000641954">
    <property type="component" value="Unassembled WGS sequence"/>
</dbReference>
<organism evidence="1 2">
    <name type="scientific">Planktothricoides raciborskii FACHB-1370</name>
    <dbReference type="NCBI Taxonomy" id="2949576"/>
    <lineage>
        <taxon>Bacteria</taxon>
        <taxon>Bacillati</taxon>
        <taxon>Cyanobacteriota</taxon>
        <taxon>Cyanophyceae</taxon>
        <taxon>Oscillatoriophycideae</taxon>
        <taxon>Oscillatoriales</taxon>
        <taxon>Oscillatoriaceae</taxon>
        <taxon>Planktothricoides</taxon>
    </lineage>
</organism>
<name>A0ABR8EDY6_9CYAN</name>
<keyword evidence="1" id="KW-0489">Methyltransferase</keyword>
<reference evidence="1 2" key="1">
    <citation type="journal article" date="2020" name="ISME J.">
        <title>Comparative genomics reveals insights into cyanobacterial evolution and habitat adaptation.</title>
        <authorList>
            <person name="Chen M.Y."/>
            <person name="Teng W.K."/>
            <person name="Zhao L."/>
            <person name="Hu C.X."/>
            <person name="Zhou Y.K."/>
            <person name="Han B.P."/>
            <person name="Song L.R."/>
            <person name="Shu W.S."/>
        </authorList>
    </citation>
    <scope>NUCLEOTIDE SEQUENCE [LARGE SCALE GENOMIC DNA]</scope>
    <source>
        <strain evidence="1 2">FACHB-1370</strain>
    </source>
</reference>
<dbReference type="GO" id="GO:0032259">
    <property type="term" value="P:methylation"/>
    <property type="evidence" value="ECO:0007669"/>
    <property type="project" value="UniProtKB-KW"/>
</dbReference>
<sequence length="160" mass="18432">QWYFLAWDAFKAREFPYDEARQLALAIGGFNVSDLDKTHKLLSASGGTCKLLTPTQRWKKRAFSTDAKDFSCRYLVDGIHAIIAIYEEENDIQAVRKFMQNTNLVTNDNFMKAIEVALKAIPRIGDEKKRISEERSLLDLWSAMDEIKAKVVYEQLTISY</sequence>
<proteinExistence type="predicted"/>
<protein>
    <submittedName>
        <fullName evidence="1">DNA methylase</fullName>
    </submittedName>
</protein>
<evidence type="ECO:0000313" key="1">
    <source>
        <dbReference type="EMBL" id="MBD2544836.1"/>
    </source>
</evidence>
<keyword evidence="1" id="KW-0808">Transferase</keyword>
<comment type="caution">
    <text evidence="1">The sequence shown here is derived from an EMBL/GenBank/DDBJ whole genome shotgun (WGS) entry which is preliminary data.</text>
</comment>
<keyword evidence="2" id="KW-1185">Reference proteome</keyword>